<dbReference type="Pfam" id="PF07686">
    <property type="entry name" value="V-set"/>
    <property type="match status" value="1"/>
</dbReference>
<comment type="caution">
    <text evidence="7">The sequence shown here is derived from an EMBL/GenBank/DDBJ whole genome shotgun (WGS) entry which is preliminary data.</text>
</comment>
<evidence type="ECO:0000256" key="2">
    <source>
        <dbReference type="ARBA" id="ARBA00022692"/>
    </source>
</evidence>
<dbReference type="EMBL" id="LSYS01001520">
    <property type="protein sequence ID" value="OPJ88640.1"/>
    <property type="molecule type" value="Genomic_DNA"/>
</dbReference>
<dbReference type="InterPro" id="IPR013106">
    <property type="entry name" value="Ig_V-set"/>
</dbReference>
<dbReference type="InterPro" id="IPR050671">
    <property type="entry name" value="CD300_family_receptors"/>
</dbReference>
<dbReference type="Proteomes" id="UP000190648">
    <property type="component" value="Unassembled WGS sequence"/>
</dbReference>
<evidence type="ECO:0000259" key="6">
    <source>
        <dbReference type="PROSITE" id="PS50835"/>
    </source>
</evidence>
<dbReference type="AlphaFoldDB" id="A0A1V4KW14"/>
<proteinExistence type="predicted"/>
<evidence type="ECO:0000313" key="7">
    <source>
        <dbReference type="EMBL" id="OPJ88640.1"/>
    </source>
</evidence>
<feature type="domain" description="Ig-like" evidence="6">
    <location>
        <begin position="1"/>
        <end position="99"/>
    </location>
</feature>
<evidence type="ECO:0000256" key="5">
    <source>
        <dbReference type="SAM" id="Phobius"/>
    </source>
</evidence>
<dbReference type="InterPro" id="IPR013783">
    <property type="entry name" value="Ig-like_fold"/>
</dbReference>
<dbReference type="GO" id="GO:0005886">
    <property type="term" value="C:plasma membrane"/>
    <property type="evidence" value="ECO:0007669"/>
    <property type="project" value="TreeGrafter"/>
</dbReference>
<dbReference type="GO" id="GO:0004888">
    <property type="term" value="F:transmembrane signaling receptor activity"/>
    <property type="evidence" value="ECO:0007669"/>
    <property type="project" value="TreeGrafter"/>
</dbReference>
<evidence type="ECO:0000256" key="1">
    <source>
        <dbReference type="ARBA" id="ARBA00004370"/>
    </source>
</evidence>
<dbReference type="InterPro" id="IPR007110">
    <property type="entry name" value="Ig-like_dom"/>
</dbReference>
<name>A0A1V4KW14_PATFA</name>
<dbReference type="STRING" id="372326.A0A1V4KW14"/>
<dbReference type="SUPFAM" id="SSF48726">
    <property type="entry name" value="Immunoglobulin"/>
    <property type="match status" value="1"/>
</dbReference>
<accession>A0A1V4KW14</accession>
<dbReference type="InterPro" id="IPR036179">
    <property type="entry name" value="Ig-like_dom_sf"/>
</dbReference>
<keyword evidence="5" id="KW-1133">Transmembrane helix</keyword>
<gene>
    <name evidence="7" type="ORF">AV530_003144</name>
</gene>
<evidence type="ECO:0000313" key="8">
    <source>
        <dbReference type="Proteomes" id="UP000190648"/>
    </source>
</evidence>
<dbReference type="OrthoDB" id="8920197at2759"/>
<evidence type="ECO:0000256" key="3">
    <source>
        <dbReference type="ARBA" id="ARBA00023136"/>
    </source>
</evidence>
<keyword evidence="3 5" id="KW-0472">Membrane</keyword>
<dbReference type="PANTHER" id="PTHR11860">
    <property type="entry name" value="POLYMERIC-IMMUNOGLOBULIN RECEPTOR"/>
    <property type="match status" value="1"/>
</dbReference>
<comment type="subcellular location">
    <subcellularLocation>
        <location evidence="1">Membrane</location>
    </subcellularLocation>
</comment>
<sequence>MRGVQRGSLSVTCEYDPGEEKKPKFWYYPGIAGFTCGIYIVITSEEQPVVQQGRFSIRDNRTQRVFTVTMDRLKLCDEGTYRCGVRTGITQRDKSADVQVIVSPGQYLCVPPVQRWWVLLQMLDVEVIVSPASPASVTTTSWSQDRPIPVAGTDAPPESPDPFRHFPVLAGLQVLALLAMTGAVLWVSLRGG</sequence>
<reference evidence="7 8" key="1">
    <citation type="submission" date="2016-02" db="EMBL/GenBank/DDBJ databases">
        <title>Band-tailed pigeon sequencing and assembly.</title>
        <authorList>
            <person name="Soares A.E."/>
            <person name="Novak B.J."/>
            <person name="Rice E.S."/>
            <person name="O'Connell B."/>
            <person name="Chang D."/>
            <person name="Weber S."/>
            <person name="Shapiro B."/>
        </authorList>
    </citation>
    <scope>NUCLEOTIDE SEQUENCE [LARGE SCALE GENOMIC DNA]</scope>
    <source>
        <strain evidence="7">BTP2013</strain>
        <tissue evidence="7">Blood</tissue>
    </source>
</reference>
<keyword evidence="2 5" id="KW-0812">Transmembrane</keyword>
<evidence type="ECO:0000256" key="4">
    <source>
        <dbReference type="SAM" id="MobiDB-lite"/>
    </source>
</evidence>
<feature type="region of interest" description="Disordered" evidence="4">
    <location>
        <begin position="136"/>
        <end position="157"/>
    </location>
</feature>
<feature type="transmembrane region" description="Helical" evidence="5">
    <location>
        <begin position="168"/>
        <end position="189"/>
    </location>
</feature>
<dbReference type="PROSITE" id="PS50835">
    <property type="entry name" value="IG_LIKE"/>
    <property type="match status" value="1"/>
</dbReference>
<protein>
    <recommendedName>
        <fullName evidence="6">Ig-like domain-containing protein</fullName>
    </recommendedName>
</protein>
<keyword evidence="8" id="KW-1185">Reference proteome</keyword>
<dbReference type="PANTHER" id="PTHR11860:SF87">
    <property type="entry name" value="CMRF35-LIKE MOLECULE 8"/>
    <property type="match status" value="1"/>
</dbReference>
<organism evidence="7 8">
    <name type="scientific">Patagioenas fasciata monilis</name>
    <dbReference type="NCBI Taxonomy" id="372326"/>
    <lineage>
        <taxon>Eukaryota</taxon>
        <taxon>Metazoa</taxon>
        <taxon>Chordata</taxon>
        <taxon>Craniata</taxon>
        <taxon>Vertebrata</taxon>
        <taxon>Euteleostomi</taxon>
        <taxon>Archelosauria</taxon>
        <taxon>Archosauria</taxon>
        <taxon>Dinosauria</taxon>
        <taxon>Saurischia</taxon>
        <taxon>Theropoda</taxon>
        <taxon>Coelurosauria</taxon>
        <taxon>Aves</taxon>
        <taxon>Neognathae</taxon>
        <taxon>Neoaves</taxon>
        <taxon>Columbimorphae</taxon>
        <taxon>Columbiformes</taxon>
        <taxon>Columbidae</taxon>
        <taxon>Patagioenas</taxon>
    </lineage>
</organism>
<dbReference type="Gene3D" id="2.60.40.10">
    <property type="entry name" value="Immunoglobulins"/>
    <property type="match status" value="1"/>
</dbReference>